<evidence type="ECO:0000313" key="4">
    <source>
        <dbReference type="Proteomes" id="UP000248863"/>
    </source>
</evidence>
<keyword evidence="2" id="KW-1133">Transmembrane helix</keyword>
<comment type="caution">
    <text evidence="3">The sequence shown here is derived from an EMBL/GenBank/DDBJ whole genome shotgun (WGS) entry which is preliminary data.</text>
</comment>
<feature type="compositionally biased region" description="Pro residues" evidence="1">
    <location>
        <begin position="20"/>
        <end position="39"/>
    </location>
</feature>
<dbReference type="AlphaFoldDB" id="A0A327JZS7"/>
<keyword evidence="2" id="KW-0812">Transmembrane</keyword>
<evidence type="ECO:0000256" key="2">
    <source>
        <dbReference type="SAM" id="Phobius"/>
    </source>
</evidence>
<name>A0A327JZS7_9BRAD</name>
<reference evidence="3 4" key="1">
    <citation type="submission" date="2017-07" db="EMBL/GenBank/DDBJ databases">
        <title>Draft Genome Sequences of Select Purple Nonsulfur Bacteria.</title>
        <authorList>
            <person name="Lasarre B."/>
            <person name="Mckinlay J.B."/>
        </authorList>
    </citation>
    <scope>NUCLEOTIDE SEQUENCE [LARGE SCALE GENOMIC DNA]</scope>
    <source>
        <strain evidence="3 4">DSM 11907</strain>
    </source>
</reference>
<keyword evidence="4" id="KW-1185">Reference proteome</keyword>
<evidence type="ECO:0000256" key="1">
    <source>
        <dbReference type="SAM" id="MobiDB-lite"/>
    </source>
</evidence>
<proteinExistence type="predicted"/>
<dbReference type="EMBL" id="NPEU01000482">
    <property type="protein sequence ID" value="RAI31677.1"/>
    <property type="molecule type" value="Genomic_DNA"/>
</dbReference>
<dbReference type="OrthoDB" id="9925016at2"/>
<protein>
    <submittedName>
        <fullName evidence="3">Uncharacterized protein</fullName>
    </submittedName>
</protein>
<dbReference type="Proteomes" id="UP000248863">
    <property type="component" value="Unassembled WGS sequence"/>
</dbReference>
<accession>A0A327JZS7</accession>
<organism evidence="3 4">
    <name type="scientific">Rhodoplanes elegans</name>
    <dbReference type="NCBI Taxonomy" id="29408"/>
    <lineage>
        <taxon>Bacteria</taxon>
        <taxon>Pseudomonadati</taxon>
        <taxon>Pseudomonadota</taxon>
        <taxon>Alphaproteobacteria</taxon>
        <taxon>Hyphomicrobiales</taxon>
        <taxon>Nitrobacteraceae</taxon>
        <taxon>Rhodoplanes</taxon>
    </lineage>
</organism>
<dbReference type="RefSeq" id="WP_111359844.1">
    <property type="nucleotide sequence ID" value="NZ_NPEU01000482.1"/>
</dbReference>
<gene>
    <name evidence="3" type="ORF">CH338_25430</name>
</gene>
<keyword evidence="2" id="KW-0472">Membrane</keyword>
<sequence length="103" mass="11472">MSDPSPVKPTITPVETPVAPSEPPIVAPRASEPPPPPPPPRREPPQTIVDKAIKVTQAYAEYVWADVKVLFAEIKPSFVKFGLKQRNFLIGLVVFILFLIWLF</sequence>
<evidence type="ECO:0000313" key="3">
    <source>
        <dbReference type="EMBL" id="RAI31677.1"/>
    </source>
</evidence>
<feature type="transmembrane region" description="Helical" evidence="2">
    <location>
        <begin position="86"/>
        <end position="102"/>
    </location>
</feature>
<feature type="region of interest" description="Disordered" evidence="1">
    <location>
        <begin position="1"/>
        <end position="46"/>
    </location>
</feature>